<dbReference type="eggNOG" id="COG1051">
    <property type="taxonomic scope" value="Bacteria"/>
</dbReference>
<keyword evidence="2 4" id="KW-0378">Hydrolase</keyword>
<evidence type="ECO:0000313" key="4">
    <source>
        <dbReference type="EMBL" id="EFV01826.1"/>
    </source>
</evidence>
<evidence type="ECO:0000313" key="5">
    <source>
        <dbReference type="Proteomes" id="UP000004754"/>
    </source>
</evidence>
<comment type="caution">
    <text evidence="4">The sequence shown here is derived from an EMBL/GenBank/DDBJ whole genome shotgun (WGS) entry which is preliminary data.</text>
</comment>
<dbReference type="GO" id="GO:0016787">
    <property type="term" value="F:hydrolase activity"/>
    <property type="evidence" value="ECO:0007669"/>
    <property type="project" value="UniProtKB-KW"/>
</dbReference>
<proteinExistence type="predicted"/>
<dbReference type="Pfam" id="PF00293">
    <property type="entry name" value="NUDIX"/>
    <property type="match status" value="1"/>
</dbReference>
<dbReference type="SUPFAM" id="SSF55811">
    <property type="entry name" value="Nudix"/>
    <property type="match status" value="1"/>
</dbReference>
<dbReference type="PANTHER" id="PTHR43046:SF16">
    <property type="entry name" value="ADP-RIBOSE PYROPHOSPHATASE YJHB-RELATED"/>
    <property type="match status" value="1"/>
</dbReference>
<evidence type="ECO:0000256" key="2">
    <source>
        <dbReference type="ARBA" id="ARBA00022801"/>
    </source>
</evidence>
<gene>
    <name evidence="4" type="ORF">HMP0721_1219</name>
</gene>
<reference evidence="4 5" key="1">
    <citation type="submission" date="2010-12" db="EMBL/GenBank/DDBJ databases">
        <authorList>
            <person name="Muzny D."/>
            <person name="Qin X."/>
            <person name="Deng J."/>
            <person name="Jiang H."/>
            <person name="Liu Y."/>
            <person name="Qu J."/>
            <person name="Song X.-Z."/>
            <person name="Zhang L."/>
            <person name="Thornton R."/>
            <person name="Coyle M."/>
            <person name="Francisco L."/>
            <person name="Jackson L."/>
            <person name="Javaid M."/>
            <person name="Korchina V."/>
            <person name="Kovar C."/>
            <person name="Mata R."/>
            <person name="Mathew T."/>
            <person name="Ngo R."/>
            <person name="Nguyen L."/>
            <person name="Nguyen N."/>
            <person name="Okwuonu G."/>
            <person name="Ongeri F."/>
            <person name="Pham C."/>
            <person name="Simmons D."/>
            <person name="Wilczek-Boney K."/>
            <person name="Hale W."/>
            <person name="Jakkamsetti A."/>
            <person name="Pham P."/>
            <person name="Ruth R."/>
            <person name="San Lucas F."/>
            <person name="Warren J."/>
            <person name="Zhang J."/>
            <person name="Zhao Z."/>
            <person name="Zhou C."/>
            <person name="Zhu D."/>
            <person name="Lee S."/>
            <person name="Bess C."/>
            <person name="Blankenburg K."/>
            <person name="Forbes L."/>
            <person name="Fu Q."/>
            <person name="Gubbala S."/>
            <person name="Hirani K."/>
            <person name="Jayaseelan J.C."/>
            <person name="Lara F."/>
            <person name="Munidasa M."/>
            <person name="Palculict T."/>
            <person name="Patil S."/>
            <person name="Pu L.-L."/>
            <person name="Saada N."/>
            <person name="Tang L."/>
            <person name="Weissenberger G."/>
            <person name="Zhu Y."/>
            <person name="Hemphill L."/>
            <person name="Shang Y."/>
            <person name="Youmans B."/>
            <person name="Ayvaz T."/>
            <person name="Ross M."/>
            <person name="Santibanez J."/>
            <person name="Aqrawi P."/>
            <person name="Gross S."/>
            <person name="Joshi V."/>
            <person name="Fowler G."/>
            <person name="Nazareth L."/>
            <person name="Reid J."/>
            <person name="Worley K."/>
            <person name="Petrosino J."/>
            <person name="Highlander S."/>
            <person name="Gibbs R."/>
        </authorList>
    </citation>
    <scope>NUCLEOTIDE SEQUENCE [LARGE SCALE GENOMIC DNA]</scope>
    <source>
        <strain evidence="4 5">ATCC 23263</strain>
    </source>
</reference>
<dbReference type="AlphaFoldDB" id="E6MGT6"/>
<feature type="domain" description="Nudix hydrolase" evidence="3">
    <location>
        <begin position="84"/>
        <end position="210"/>
    </location>
</feature>
<comment type="cofactor">
    <cofactor evidence="1">
        <name>Mg(2+)</name>
        <dbReference type="ChEBI" id="CHEBI:18420"/>
    </cofactor>
</comment>
<dbReference type="InterPro" id="IPR059176">
    <property type="entry name" value="UDP-X_N"/>
</dbReference>
<protein>
    <submittedName>
        <fullName evidence="4">Hydrolase, NUDIX family</fullName>
    </submittedName>
</protein>
<accession>E6MGT6</accession>
<dbReference type="Proteomes" id="UP000004754">
    <property type="component" value="Unassembled WGS sequence"/>
</dbReference>
<name>E6MGT6_9FIRM</name>
<dbReference type="InterPro" id="IPR000086">
    <property type="entry name" value="NUDIX_hydrolase_dom"/>
</dbReference>
<sequence>MTIKNNAKRQSAAGQDQVRLEKWLIWARTLQAEAQSGLAYAKNPFDIERYERMRDLSVEIMNEYSQAGADRVRKMFAGESGYQTPKVDVRGAVVEGGKILLVQEKLNDGRWSLPGGWADVGLSVRQNIEKEVREEAGLNVRATRLVAIYDWLKSIHEAPFSMYKIIMLCETDGGHFAENSETAAAAFFAPGALPPLTHKISEEMIAWCLAAAADPCWQPRID</sequence>
<evidence type="ECO:0000256" key="1">
    <source>
        <dbReference type="ARBA" id="ARBA00001946"/>
    </source>
</evidence>
<dbReference type="EMBL" id="AEQN01000016">
    <property type="protein sequence ID" value="EFV01826.1"/>
    <property type="molecule type" value="Genomic_DNA"/>
</dbReference>
<dbReference type="PROSITE" id="PS51462">
    <property type="entry name" value="NUDIX"/>
    <property type="match status" value="1"/>
</dbReference>
<dbReference type="PANTHER" id="PTHR43046">
    <property type="entry name" value="GDP-MANNOSE MANNOSYL HYDROLASE"/>
    <property type="match status" value="1"/>
</dbReference>
<keyword evidence="5" id="KW-1185">Reference proteome</keyword>
<evidence type="ECO:0000259" key="3">
    <source>
        <dbReference type="PROSITE" id="PS51462"/>
    </source>
</evidence>
<dbReference type="Gene3D" id="6.10.250.1120">
    <property type="match status" value="1"/>
</dbReference>
<dbReference type="Pfam" id="PF12535">
    <property type="entry name" value="Nudix_N"/>
    <property type="match status" value="1"/>
</dbReference>
<dbReference type="HOGENOM" id="CLU_082381_1_0_9"/>
<dbReference type="Gene3D" id="3.90.79.10">
    <property type="entry name" value="Nucleoside Triphosphate Pyrophosphohydrolase"/>
    <property type="match status" value="1"/>
</dbReference>
<dbReference type="STRING" id="887929.HMP0721_1219"/>
<organism evidence="4 5">
    <name type="scientific">Pseudoramibacter alactolyticus ATCC 23263</name>
    <dbReference type="NCBI Taxonomy" id="887929"/>
    <lineage>
        <taxon>Bacteria</taxon>
        <taxon>Bacillati</taxon>
        <taxon>Bacillota</taxon>
        <taxon>Clostridia</taxon>
        <taxon>Eubacteriales</taxon>
        <taxon>Eubacteriaceae</taxon>
        <taxon>Pseudoramibacter</taxon>
    </lineage>
</organism>
<dbReference type="InterPro" id="IPR015797">
    <property type="entry name" value="NUDIX_hydrolase-like_dom_sf"/>
</dbReference>
<dbReference type="RefSeq" id="WP_006598643.1">
    <property type="nucleotide sequence ID" value="NZ_GL622359.1"/>
</dbReference>
<dbReference type="OrthoDB" id="9804442at2"/>